<dbReference type="EMBL" id="CP139558">
    <property type="protein sequence ID" value="WPU96840.1"/>
    <property type="molecule type" value="Genomic_DNA"/>
</dbReference>
<feature type="domain" description="Aerotolerance regulator N-terminal" evidence="2">
    <location>
        <begin position="1"/>
        <end position="76"/>
    </location>
</feature>
<dbReference type="CDD" id="cd03143">
    <property type="entry name" value="A4_beta-galactosidase_middle_domain"/>
    <property type="match status" value="1"/>
</dbReference>
<proteinExistence type="predicted"/>
<name>A0ABZ0TUP9_9SPHI</name>
<evidence type="ECO:0000259" key="2">
    <source>
        <dbReference type="Pfam" id="PF07584"/>
    </source>
</evidence>
<evidence type="ECO:0000313" key="4">
    <source>
        <dbReference type="Proteomes" id="UP001324380"/>
    </source>
</evidence>
<dbReference type="InterPro" id="IPR024163">
    <property type="entry name" value="Aerotolerance_reg_N"/>
</dbReference>
<dbReference type="SUPFAM" id="SSF52317">
    <property type="entry name" value="Class I glutamine amidotransferase-like"/>
    <property type="match status" value="1"/>
</dbReference>
<dbReference type="RefSeq" id="WP_321565928.1">
    <property type="nucleotide sequence ID" value="NZ_CP139558.1"/>
</dbReference>
<dbReference type="InterPro" id="IPR011933">
    <property type="entry name" value="Double_TM_dom"/>
</dbReference>
<accession>A0ABZ0TUP9</accession>
<dbReference type="InterPro" id="IPR029062">
    <property type="entry name" value="Class_I_gatase-like"/>
</dbReference>
<dbReference type="Gene3D" id="3.40.50.410">
    <property type="entry name" value="von Willebrand factor, type A domain"/>
    <property type="match status" value="1"/>
</dbReference>
<sequence>MHFIYPAFLFALLTLVIPVIIHLFNFRKFQKVNFSNVQFLKEIQEQQASRRNLKERLILAARLLALLFLVLAFARPYLPGQNTGNTGRQNAVSVFVDNSYSMQTLNREGSLLDDAKQKAKEIATAYNINDRFQLLTQDFEGKHQRLLSRDEFNDAVDQVKISPQSRSLQQIISRQQNLLATQPGATKSVYIISDFQKNMADKPLKTDSSIAISLIQLKAGNLPNVAVDSVWLLSAVHRPGESEKLVVRLHNYAGENANKIPLKVLINGAQKALGSYSIPARSVQNDTLTFIGLQEGWQQGRVELQDNPVTFDNQFYFSFNVSNQLPVLLIDGGTPSPYLKAVFTADPFFNIHRAPDGNVDYAGLGSLPIVVISDVRAVSTGLAQQLKTYVAKGGTLVVFPPADADLASYRGFLQAMNAAYPEKLITGATKVAALNRQSPVFKNVFEHFPENPDLPSVSKYYQLSRAHGVEDNLMRLTGGQTFWAGYNHDKGRVYVAAVPLDETYSNLPRHALFVPTLLRIALLSGHDLPLFYTLGQDETLEIPPVQVTEKQLLKLTKGDQSTIPDVKQQEGSTLLYLSDQLHDTGIYTLKKQDSTLATLAFNDNRAESDMSYLNQATLKELMPKSTALLTGSNISLKGIVNETNFGTQLWKLCIILALIFLATEILLIRYFKPDKQTAGQPV</sequence>
<reference evidence="3 4" key="1">
    <citation type="submission" date="2023-11" db="EMBL/GenBank/DDBJ databases">
        <title>Analysis of the Genomes of Mucilaginibacter gossypii cycad 4 and M. sabulilitoris SNA2: microbes with the potential for plant growth promotion.</title>
        <authorList>
            <person name="Hirsch A.M."/>
            <person name="Humm E."/>
            <person name="Rubbi M."/>
            <person name="Del Vecchio G."/>
            <person name="Ha S.M."/>
            <person name="Pellegrini M."/>
            <person name="Gunsalus R.P."/>
        </authorList>
    </citation>
    <scope>NUCLEOTIDE SEQUENCE [LARGE SCALE GENOMIC DNA]</scope>
    <source>
        <strain evidence="3 4">SNA2</strain>
    </source>
</reference>
<keyword evidence="1" id="KW-0472">Membrane</keyword>
<feature type="transmembrane region" description="Helical" evidence="1">
    <location>
        <begin position="649"/>
        <end position="671"/>
    </location>
</feature>
<dbReference type="Pfam" id="PF07584">
    <property type="entry name" value="BatA"/>
    <property type="match status" value="1"/>
</dbReference>
<dbReference type="PANTHER" id="PTHR37464:SF1">
    <property type="entry name" value="BLL2463 PROTEIN"/>
    <property type="match status" value="1"/>
</dbReference>
<gene>
    <name evidence="3" type="ORF">SNE25_15060</name>
</gene>
<dbReference type="InterPro" id="IPR036465">
    <property type="entry name" value="vWFA_dom_sf"/>
</dbReference>
<organism evidence="3 4">
    <name type="scientific">Mucilaginibacter sabulilitoris</name>
    <dbReference type="NCBI Taxonomy" id="1173583"/>
    <lineage>
        <taxon>Bacteria</taxon>
        <taxon>Pseudomonadati</taxon>
        <taxon>Bacteroidota</taxon>
        <taxon>Sphingobacteriia</taxon>
        <taxon>Sphingobacteriales</taxon>
        <taxon>Sphingobacteriaceae</taxon>
        <taxon>Mucilaginibacter</taxon>
    </lineage>
</organism>
<keyword evidence="1" id="KW-0812">Transmembrane</keyword>
<dbReference type="NCBIfam" id="TIGR02226">
    <property type="entry name" value="two_anch"/>
    <property type="match status" value="1"/>
</dbReference>
<feature type="transmembrane region" description="Helical" evidence="1">
    <location>
        <begin position="6"/>
        <end position="26"/>
    </location>
</feature>
<dbReference type="Proteomes" id="UP001324380">
    <property type="component" value="Chromosome"/>
</dbReference>
<protein>
    <submittedName>
        <fullName evidence="3">BatA domain-containing protein</fullName>
    </submittedName>
</protein>
<dbReference type="Gene3D" id="3.40.50.880">
    <property type="match status" value="1"/>
</dbReference>
<evidence type="ECO:0000313" key="3">
    <source>
        <dbReference type="EMBL" id="WPU96840.1"/>
    </source>
</evidence>
<keyword evidence="4" id="KW-1185">Reference proteome</keyword>
<dbReference type="PANTHER" id="PTHR37464">
    <property type="entry name" value="BLL2463 PROTEIN"/>
    <property type="match status" value="1"/>
</dbReference>
<evidence type="ECO:0000256" key="1">
    <source>
        <dbReference type="SAM" id="Phobius"/>
    </source>
</evidence>
<keyword evidence="1" id="KW-1133">Transmembrane helix</keyword>
<feature type="transmembrane region" description="Helical" evidence="1">
    <location>
        <begin position="57"/>
        <end position="78"/>
    </location>
</feature>
<dbReference type="SUPFAM" id="SSF53300">
    <property type="entry name" value="vWA-like"/>
    <property type="match status" value="1"/>
</dbReference>